<dbReference type="EMBL" id="CP041186">
    <property type="protein sequence ID" value="QDG53641.1"/>
    <property type="molecule type" value="Genomic_DNA"/>
</dbReference>
<proteinExistence type="predicted"/>
<reference evidence="2 3" key="1">
    <citation type="submission" date="2019-06" db="EMBL/GenBank/DDBJ databases">
        <title>Persicimonas caeni gen. nov., sp. nov., a predatory bacterium isolated from solar saltern.</title>
        <authorList>
            <person name="Wang S."/>
        </authorList>
    </citation>
    <scope>NUCLEOTIDE SEQUENCE [LARGE SCALE GENOMIC DNA]</scope>
    <source>
        <strain evidence="2 3">YN101</strain>
    </source>
</reference>
<dbReference type="SUPFAM" id="SSF53474">
    <property type="entry name" value="alpha/beta-Hydrolases"/>
    <property type="match status" value="1"/>
</dbReference>
<dbReference type="RefSeq" id="WP_141200095.1">
    <property type="nucleotide sequence ID" value="NZ_CP041186.1"/>
</dbReference>
<organism evidence="2 3">
    <name type="scientific">Persicimonas caeni</name>
    <dbReference type="NCBI Taxonomy" id="2292766"/>
    <lineage>
        <taxon>Bacteria</taxon>
        <taxon>Deltaproteobacteria</taxon>
        <taxon>Bradymonadales</taxon>
        <taxon>Bradymonadaceae</taxon>
        <taxon>Persicimonas</taxon>
    </lineage>
</organism>
<protein>
    <submittedName>
        <fullName evidence="2">Uncharacterized protein</fullName>
    </submittedName>
</protein>
<feature type="compositionally biased region" description="Low complexity" evidence="1">
    <location>
        <begin position="36"/>
        <end position="46"/>
    </location>
</feature>
<feature type="region of interest" description="Disordered" evidence="1">
    <location>
        <begin position="15"/>
        <end position="60"/>
    </location>
</feature>
<evidence type="ECO:0000256" key="1">
    <source>
        <dbReference type="SAM" id="MobiDB-lite"/>
    </source>
</evidence>
<accession>A0A4Y6PZ97</accession>
<dbReference type="AlphaFoldDB" id="A0A4Y6PZ97"/>
<evidence type="ECO:0000313" key="3">
    <source>
        <dbReference type="Proteomes" id="UP000315995"/>
    </source>
</evidence>
<accession>A0A5B8YA52</accession>
<dbReference type="InterPro" id="IPR029058">
    <property type="entry name" value="AB_hydrolase_fold"/>
</dbReference>
<sequence>MVALLAALVLAASGCGDDGGGQDRDTGVTPSEDAGSDVGADAGDTSDSGDDADAGTVSYPLSECDPLVEQQCAMPWPSNLYMAPDDTRATGYTLTFGETSLPANRNGSHIDPEPYARMDGYGLGVPIMAVFPDVDVSGMAGRYSVEESVAADAPVVLLRVSEDGNHERVPYWAELDVHAESADDQTLFVRPAVILEENARYVVAFRDLKTTAGADIAPSEAFQKLLDGDTGDDAALAARQARFDEVFTILEEAGVQRDSLTLAWDFRTASSDAMHGRMLQMRDEALAAMPDGPEFTINEVREYVAQDDGSGKPVDDEIFLELEGTIEVPHYMRKLGNGYVFNLDDEGNLVQNGTRDADVLIRVPHSAVDEPAGLLTYGHGLLGSREEIYAGHLSQIANDYNYILVAVDLVGMSYRDQEAALTSVLDLSNFTKLADRLHQGMLEYILVTRAAGTRLPGLEEITSRNIQVYTDEQYYMGGSQGGIFGQTFMALTPDIERGYLAVPGNNYSTLLYRSTGFDPFHSNMKNTYGSALDRAVGIALMQLLWAGTEPVSYVRRIEDEPFDGTPTHVLMTVAKGDYQVAVVTNEHIARTDIGIPILENYDADRTPWNLNEVSYPHTGSGIILYDFGNPWPDDGNAISDDGVGDPHSKLSGVPAAGEQLNHFLRTGEIIDVCEGAPCQFDP</sequence>
<keyword evidence="3" id="KW-1185">Reference proteome</keyword>
<dbReference type="OrthoDB" id="5377249at2"/>
<evidence type="ECO:0000313" key="2">
    <source>
        <dbReference type="EMBL" id="QDG53641.1"/>
    </source>
</evidence>
<name>A0A4Y6PZ97_PERCE</name>
<dbReference type="Proteomes" id="UP000315995">
    <property type="component" value="Chromosome"/>
</dbReference>
<dbReference type="Gene3D" id="3.40.50.1820">
    <property type="entry name" value="alpha/beta hydrolase"/>
    <property type="match status" value="1"/>
</dbReference>
<gene>
    <name evidence="2" type="ORF">FIV42_23710</name>
</gene>